<dbReference type="InterPro" id="IPR010255">
    <property type="entry name" value="Haem_peroxidase_sf"/>
</dbReference>
<dbReference type="Gene3D" id="2.60.40.1210">
    <property type="entry name" value="Cellobiose dehydrogenase, cytochrome domain"/>
    <property type="match status" value="1"/>
</dbReference>
<keyword evidence="3" id="KW-0325">Glycoprotein</keyword>
<dbReference type="InterPro" id="IPR045266">
    <property type="entry name" value="DOH_DOMON"/>
</dbReference>
<feature type="transmembrane region" description="Helical" evidence="4">
    <location>
        <begin position="528"/>
        <end position="547"/>
    </location>
</feature>
<dbReference type="GO" id="GO:0004601">
    <property type="term" value="F:peroxidase activity"/>
    <property type="evidence" value="ECO:0007669"/>
    <property type="project" value="InterPro"/>
</dbReference>
<keyword evidence="4" id="KW-1133">Transmembrane helix</keyword>
<dbReference type="GO" id="GO:0005576">
    <property type="term" value="C:extracellular region"/>
    <property type="evidence" value="ECO:0007669"/>
    <property type="project" value="UniProtKB-SubCell"/>
</dbReference>
<dbReference type="SUPFAM" id="SSF49344">
    <property type="entry name" value="CBD9-like"/>
    <property type="match status" value="1"/>
</dbReference>
<dbReference type="SMART" id="SM00664">
    <property type="entry name" value="DoH"/>
    <property type="match status" value="1"/>
</dbReference>
<dbReference type="PROSITE" id="PS50836">
    <property type="entry name" value="DOMON"/>
    <property type="match status" value="1"/>
</dbReference>
<keyword evidence="2" id="KW-0964">Secreted</keyword>
<evidence type="ECO:0000256" key="1">
    <source>
        <dbReference type="ARBA" id="ARBA00004613"/>
    </source>
</evidence>
<name>A0A9N9D9P7_9GLOM</name>
<sequence>LGEYRSLNGTNNDKNNTGAANMSFVRDKMKQYYYANNSTFAMISTPVPTTNITCIDTLQPSNFPLPRCVSNKIHSFQLKPQDSYNLTLLNHFKSKRRVSHIVSNALKPDIGPNESIYIPADDNNYQSQNNYYQGRNQGTPFLDASHIYEVEDWKLQMIRDYGNKGKMKLNTSGISDDYAFGYPPRTYGVPLLASSIALDVQDEVDIFICDQMRNFMYRSELIDVASFDIFRARDHGILLYNDAREVFNLCRAKNWSDISSDPVTQQRLQDTYGYVNLVEVFPGGLAEDHVNDQILAHYFLLAIRIRYESPEAGFTQDEINLIHNTTLAMVISRNIPATANLPSNIWIVQPAAIPNVTTTDNSYPQFNVLKFSNTYQAQWRIDGSDIYFLITLQSSNGWCGIGFNPTDNGMTNADMTIISVNSTDSSGIYVGVYKSTGYQRPTKDDSAKFLTIIITDGFTQVEFKRPLSAPNRKPITASSIKISIWIVRYMRHRDTYMFKHRNLQILGAICVGIFGAVAMSSVTIQFRVPHGILGTTVYTILVVQVGLGL</sequence>
<dbReference type="PANTHER" id="PTHR11475">
    <property type="entry name" value="OXIDASE/PEROXIDASE"/>
    <property type="match status" value="1"/>
</dbReference>
<keyword evidence="7" id="KW-1185">Reference proteome</keyword>
<dbReference type="InterPro" id="IPR037120">
    <property type="entry name" value="Haem_peroxidase_sf_animal"/>
</dbReference>
<evidence type="ECO:0000256" key="4">
    <source>
        <dbReference type="SAM" id="Phobius"/>
    </source>
</evidence>
<dbReference type="OrthoDB" id="2370087at2759"/>
<dbReference type="InterPro" id="IPR019791">
    <property type="entry name" value="Haem_peroxidase_animal"/>
</dbReference>
<evidence type="ECO:0000256" key="2">
    <source>
        <dbReference type="ARBA" id="ARBA00022525"/>
    </source>
</evidence>
<dbReference type="EMBL" id="CAJVPY010004961">
    <property type="protein sequence ID" value="CAG8632062.1"/>
    <property type="molecule type" value="Genomic_DNA"/>
</dbReference>
<keyword evidence="4" id="KW-0472">Membrane</keyword>
<dbReference type="Gene3D" id="1.10.640.10">
    <property type="entry name" value="Haem peroxidase domain superfamily, animal type"/>
    <property type="match status" value="2"/>
</dbReference>
<keyword evidence="4" id="KW-0812">Transmembrane</keyword>
<comment type="subcellular location">
    <subcellularLocation>
        <location evidence="1">Secreted</location>
    </subcellularLocation>
</comment>
<dbReference type="PANTHER" id="PTHR11475:SF4">
    <property type="entry name" value="CHORION PEROXIDASE"/>
    <property type="match status" value="1"/>
</dbReference>
<dbReference type="GO" id="GO:0020037">
    <property type="term" value="F:heme binding"/>
    <property type="evidence" value="ECO:0007669"/>
    <property type="project" value="InterPro"/>
</dbReference>
<proteinExistence type="predicted"/>
<evidence type="ECO:0000256" key="3">
    <source>
        <dbReference type="ARBA" id="ARBA00023180"/>
    </source>
</evidence>
<dbReference type="InterPro" id="IPR005018">
    <property type="entry name" value="DOMON_domain"/>
</dbReference>
<evidence type="ECO:0000259" key="5">
    <source>
        <dbReference type="PROSITE" id="PS50836"/>
    </source>
</evidence>
<dbReference type="Proteomes" id="UP000789405">
    <property type="component" value="Unassembled WGS sequence"/>
</dbReference>
<feature type="transmembrane region" description="Helical" evidence="4">
    <location>
        <begin position="503"/>
        <end position="522"/>
    </location>
</feature>
<dbReference type="SUPFAM" id="SSF48113">
    <property type="entry name" value="Heme-dependent peroxidases"/>
    <property type="match status" value="1"/>
</dbReference>
<dbReference type="CDD" id="cd09631">
    <property type="entry name" value="DOMON_DOH"/>
    <property type="match status" value="1"/>
</dbReference>
<feature type="non-terminal residue" evidence="6">
    <location>
        <position position="1"/>
    </location>
</feature>
<feature type="domain" description="DOMON" evidence="5">
    <location>
        <begin position="373"/>
        <end position="488"/>
    </location>
</feature>
<dbReference type="Pfam" id="PF03098">
    <property type="entry name" value="An_peroxidase"/>
    <property type="match status" value="1"/>
</dbReference>
<gene>
    <name evidence="6" type="ORF">DERYTH_LOCUS9196</name>
</gene>
<dbReference type="GO" id="GO:0006979">
    <property type="term" value="P:response to oxidative stress"/>
    <property type="evidence" value="ECO:0007669"/>
    <property type="project" value="InterPro"/>
</dbReference>
<reference evidence="6" key="1">
    <citation type="submission" date="2021-06" db="EMBL/GenBank/DDBJ databases">
        <authorList>
            <person name="Kallberg Y."/>
            <person name="Tangrot J."/>
            <person name="Rosling A."/>
        </authorList>
    </citation>
    <scope>NUCLEOTIDE SEQUENCE</scope>
    <source>
        <strain evidence="6">MA453B</strain>
    </source>
</reference>
<comment type="caution">
    <text evidence="6">The sequence shown here is derived from an EMBL/GenBank/DDBJ whole genome shotgun (WGS) entry which is preliminary data.</text>
</comment>
<organism evidence="6 7">
    <name type="scientific">Dentiscutata erythropus</name>
    <dbReference type="NCBI Taxonomy" id="1348616"/>
    <lineage>
        <taxon>Eukaryota</taxon>
        <taxon>Fungi</taxon>
        <taxon>Fungi incertae sedis</taxon>
        <taxon>Mucoromycota</taxon>
        <taxon>Glomeromycotina</taxon>
        <taxon>Glomeromycetes</taxon>
        <taxon>Diversisporales</taxon>
        <taxon>Gigasporaceae</taxon>
        <taxon>Dentiscutata</taxon>
    </lineage>
</organism>
<protein>
    <submittedName>
        <fullName evidence="6">25348_t:CDS:1</fullName>
    </submittedName>
</protein>
<evidence type="ECO:0000313" key="7">
    <source>
        <dbReference type="Proteomes" id="UP000789405"/>
    </source>
</evidence>
<dbReference type="AlphaFoldDB" id="A0A9N9D9P7"/>
<evidence type="ECO:0000313" key="6">
    <source>
        <dbReference type="EMBL" id="CAG8632062.1"/>
    </source>
</evidence>
<dbReference type="Pfam" id="PF03351">
    <property type="entry name" value="DOMON"/>
    <property type="match status" value="1"/>
</dbReference>
<accession>A0A9N9D9P7</accession>